<dbReference type="EMBL" id="JBHTBQ010000018">
    <property type="protein sequence ID" value="MFC7420440.1"/>
    <property type="molecule type" value="Genomic_DNA"/>
</dbReference>
<protein>
    <recommendedName>
        <fullName evidence="1">GAPS4 PD-(D/E)XK nuclease domain-containing protein</fullName>
    </recommendedName>
</protein>
<dbReference type="InterPro" id="IPR058873">
    <property type="entry name" value="PDDEXK_GAPS4"/>
</dbReference>
<dbReference type="Pfam" id="PF26115">
    <property type="entry name" value="PDDEXK_GAPS4"/>
    <property type="match status" value="1"/>
</dbReference>
<evidence type="ECO:0000259" key="1">
    <source>
        <dbReference type="Pfam" id="PF26115"/>
    </source>
</evidence>
<evidence type="ECO:0000313" key="2">
    <source>
        <dbReference type="EMBL" id="MFC7420440.1"/>
    </source>
</evidence>
<keyword evidence="3" id="KW-1185">Reference proteome</keyword>
<feature type="domain" description="GAPS4 PD-(D/E)XK nuclease" evidence="1">
    <location>
        <begin position="8"/>
        <end position="149"/>
    </location>
</feature>
<gene>
    <name evidence="2" type="ORF">ACFQNF_11220</name>
</gene>
<reference evidence="3" key="1">
    <citation type="journal article" date="2019" name="Int. J. Syst. Evol. Microbiol.">
        <title>The Global Catalogue of Microorganisms (GCM) 10K type strain sequencing project: providing services to taxonomists for standard genome sequencing and annotation.</title>
        <authorList>
            <consortium name="The Broad Institute Genomics Platform"/>
            <consortium name="The Broad Institute Genome Sequencing Center for Infectious Disease"/>
            <person name="Wu L."/>
            <person name="Ma J."/>
        </authorList>
    </citation>
    <scope>NUCLEOTIDE SEQUENCE [LARGE SCALE GENOMIC DNA]</scope>
    <source>
        <strain evidence="3">CCUG 62945</strain>
    </source>
</reference>
<sequence length="328" mass="37648">MSETINTSEMARVIFKEVFRHLNWKKFGPEDVPWSCVNPAHNKRQHPTDSVFYYDNPFTNKKVFFNVDLKSYAANTIAKLPIQGAVKSLYIATQCATMSEEWKQIFLQGFSDVEEVNGLLFVYNHDNSCIKDMNEYLADLAKNDAYFTFKGKQKVYVIGHDDVAYLVNVTNDLKGLKGDQEVPLDTTESGFFYPSYSGGRMQISDWDTPAVIESILGSWLLYRYKKDNGFSIIAYYKGRGDDYREFIYLIDMVTVFQLIKTSLCIDIRAPNLSRMAPSSLEAAFEIYSKESLNPEKSKNLLSSKIKLTTIPTVKYGFQDTLISKRNYE</sequence>
<evidence type="ECO:0000313" key="3">
    <source>
        <dbReference type="Proteomes" id="UP001596473"/>
    </source>
</evidence>
<proteinExistence type="predicted"/>
<accession>A0ABW2QZS2</accession>
<comment type="caution">
    <text evidence="2">The sequence shown here is derived from an EMBL/GenBank/DDBJ whole genome shotgun (WGS) entry which is preliminary data.</text>
</comment>
<dbReference type="Proteomes" id="UP001596473">
    <property type="component" value="Unassembled WGS sequence"/>
</dbReference>
<organism evidence="2 3">
    <name type="scientific">Iodobacter arcticus</name>
    <dbReference type="NCBI Taxonomy" id="590593"/>
    <lineage>
        <taxon>Bacteria</taxon>
        <taxon>Pseudomonadati</taxon>
        <taxon>Pseudomonadota</taxon>
        <taxon>Betaproteobacteria</taxon>
        <taxon>Neisseriales</taxon>
        <taxon>Chitinibacteraceae</taxon>
        <taxon>Iodobacter</taxon>
    </lineage>
</organism>
<dbReference type="RefSeq" id="WP_380188055.1">
    <property type="nucleotide sequence ID" value="NZ_JBHTBQ010000018.1"/>
</dbReference>
<name>A0ABW2QZS2_9NEIS</name>